<gene>
    <name evidence="1" type="ORF">ACCO45_006080</name>
</gene>
<name>A0ACC4DY60_PURLI</name>
<dbReference type="EMBL" id="JBGNUJ010000004">
    <property type="protein sequence ID" value="KAL3960963.1"/>
    <property type="molecule type" value="Genomic_DNA"/>
</dbReference>
<evidence type="ECO:0000313" key="1">
    <source>
        <dbReference type="EMBL" id="KAL3960963.1"/>
    </source>
</evidence>
<comment type="caution">
    <text evidence="1">The sequence shown here is derived from an EMBL/GenBank/DDBJ whole genome shotgun (WGS) entry which is preliminary data.</text>
</comment>
<organism evidence="1 2">
    <name type="scientific">Purpureocillium lilacinum</name>
    <name type="common">Paecilomyces lilacinus</name>
    <dbReference type="NCBI Taxonomy" id="33203"/>
    <lineage>
        <taxon>Eukaryota</taxon>
        <taxon>Fungi</taxon>
        <taxon>Dikarya</taxon>
        <taxon>Ascomycota</taxon>
        <taxon>Pezizomycotina</taxon>
        <taxon>Sordariomycetes</taxon>
        <taxon>Hypocreomycetidae</taxon>
        <taxon>Hypocreales</taxon>
        <taxon>Ophiocordycipitaceae</taxon>
        <taxon>Purpureocillium</taxon>
    </lineage>
</organism>
<sequence>MGPPFRPPSKQFGGICVFDAIQRQNAIVLDIHDRLDRGVSRPLLKTQRGIIERTWILTFLRPGCVFLLLGQWDRPDGVLAFFLLGGLGSLFGRIFRLGLRLRLSILGFWDCGYRSGFGVLLLISDGRLWLIFSQLFGGVFNGSRGRFGLAFLLRLHGPLASGWSFFSWGSLLLRCWGIFNHWTFVDRWRFLDRLDLIGRRCLLGGWDFFRCGSLLLDCYGLFNSCGLLKSRSLVDNGGILNCWGLLNNGSILDCWSHLLGCSDFLNCRRLLLGCWSLVNSCGLRNNGSLLDRWGLFSCWSLLLGCRDFFHCWSLPFDCWGLFDCGRLLDWCSLFHRRRVLSFGFNDNFLGNLGFWLGSLYLSRGWLSVRCRGGFLCGFGRLRGLCGFGGRCGLCGLGGFLGVWLRSRSGWFLNICGSVLGWNFSSCWRLLLGLRGFSSCGFVFRLAFFSNRRLFSCWCVVHDRDICSLFVGHSRRRFVLVLLRLWLGRLLVFAVDLSADLVCIRSNWLVRGGRFRFICWRRFLNGLFSRLFSWLLGCLWLGVGRCLWGHCLCGLGLWFLRRSRVAVRHGALVLARRFGSGRGNLISSVWLRVLRSRVDGCALARILLSWRGRFAFYSHFFCLNWFC</sequence>
<proteinExistence type="predicted"/>
<reference evidence="1" key="1">
    <citation type="submission" date="2024-12" db="EMBL/GenBank/DDBJ databases">
        <title>Comparative genomics and development of molecular markers within Purpureocillium lilacinum and among Purpureocillium species.</title>
        <authorList>
            <person name="Yeh Z.-Y."/>
            <person name="Ni N.-T."/>
            <person name="Lo P.-H."/>
            <person name="Mushyakhwo K."/>
            <person name="Lin C.-F."/>
            <person name="Nai Y.-S."/>
        </authorList>
    </citation>
    <scope>NUCLEOTIDE SEQUENCE</scope>
    <source>
        <strain evidence="1">NCHU-NPUST-175</strain>
    </source>
</reference>
<accession>A0ACC4DY60</accession>
<keyword evidence="2" id="KW-1185">Reference proteome</keyword>
<protein>
    <submittedName>
        <fullName evidence="1">Uncharacterized protein</fullName>
    </submittedName>
</protein>
<evidence type="ECO:0000313" key="2">
    <source>
        <dbReference type="Proteomes" id="UP001638806"/>
    </source>
</evidence>
<dbReference type="Proteomes" id="UP001638806">
    <property type="component" value="Unassembled WGS sequence"/>
</dbReference>